<evidence type="ECO:0000313" key="3">
    <source>
        <dbReference type="Proteomes" id="UP000602510"/>
    </source>
</evidence>
<dbReference type="Proteomes" id="UP000602510">
    <property type="component" value="Unassembled WGS sequence"/>
</dbReference>
<dbReference type="EMBL" id="WSZM01000101">
    <property type="protein sequence ID" value="KAF4042457.1"/>
    <property type="molecule type" value="Genomic_DNA"/>
</dbReference>
<keyword evidence="3" id="KW-1185">Reference proteome</keyword>
<feature type="region of interest" description="Disordered" evidence="1">
    <location>
        <begin position="1"/>
        <end position="29"/>
    </location>
</feature>
<protein>
    <submittedName>
        <fullName evidence="2">Uncharacterized protein</fullName>
    </submittedName>
</protein>
<dbReference type="AlphaFoldDB" id="A0A833WIW4"/>
<sequence>MDDGTSSVYSAPTPLRPFMDGGVLSTDANSNRKRRVEVLGGLTPTVTRAPPGSLGSPAVRAASNGPSVLQMFTADHPGPG</sequence>
<evidence type="ECO:0000313" key="2">
    <source>
        <dbReference type="EMBL" id="KAF4042457.1"/>
    </source>
</evidence>
<evidence type="ECO:0000256" key="1">
    <source>
        <dbReference type="SAM" id="MobiDB-lite"/>
    </source>
</evidence>
<gene>
    <name evidence="2" type="ORF">GN244_ATG05354</name>
</gene>
<reference evidence="2" key="1">
    <citation type="submission" date="2020-04" db="EMBL/GenBank/DDBJ databases">
        <title>Hybrid Assembly of Korean Phytophthora infestans isolates.</title>
        <authorList>
            <person name="Prokchorchik M."/>
            <person name="Lee Y."/>
            <person name="Seo J."/>
            <person name="Cho J.-H."/>
            <person name="Park Y.-E."/>
            <person name="Jang D.-C."/>
            <person name="Im J.-S."/>
            <person name="Choi J.-G."/>
            <person name="Park H.-J."/>
            <person name="Lee G.-B."/>
            <person name="Lee Y.-G."/>
            <person name="Hong S.-Y."/>
            <person name="Cho K."/>
            <person name="Sohn K.H."/>
        </authorList>
    </citation>
    <scope>NUCLEOTIDE SEQUENCE</scope>
    <source>
        <strain evidence="2">KR_1_A1</strain>
    </source>
</reference>
<accession>A0A833WIW4</accession>
<proteinExistence type="predicted"/>
<organism evidence="2 3">
    <name type="scientific">Phytophthora infestans</name>
    <name type="common">Potato late blight agent</name>
    <name type="synonym">Botrytis infestans</name>
    <dbReference type="NCBI Taxonomy" id="4787"/>
    <lineage>
        <taxon>Eukaryota</taxon>
        <taxon>Sar</taxon>
        <taxon>Stramenopiles</taxon>
        <taxon>Oomycota</taxon>
        <taxon>Peronosporomycetes</taxon>
        <taxon>Peronosporales</taxon>
        <taxon>Peronosporaceae</taxon>
        <taxon>Phytophthora</taxon>
    </lineage>
</organism>
<name>A0A833WIW4_PHYIN</name>
<comment type="caution">
    <text evidence="2">The sequence shown here is derived from an EMBL/GenBank/DDBJ whole genome shotgun (WGS) entry which is preliminary data.</text>
</comment>
<feature type="compositionally biased region" description="Polar residues" evidence="1">
    <location>
        <begin position="1"/>
        <end position="10"/>
    </location>
</feature>